<dbReference type="CDD" id="cd06154">
    <property type="entry name" value="YjgF_YER057c_UK114_like_6"/>
    <property type="match status" value="1"/>
</dbReference>
<proteinExistence type="predicted"/>
<dbReference type="InterPro" id="IPR035959">
    <property type="entry name" value="RutC-like_sf"/>
</dbReference>
<dbReference type="InParanoid" id="A0A0L0H702"/>
<dbReference type="SUPFAM" id="SSF55298">
    <property type="entry name" value="YjgF-like"/>
    <property type="match status" value="1"/>
</dbReference>
<dbReference type="PANTHER" id="PTHR43857">
    <property type="entry name" value="BLR7761 PROTEIN"/>
    <property type="match status" value="1"/>
</dbReference>
<dbReference type="AlphaFoldDB" id="A0A0L0H702"/>
<dbReference type="GeneID" id="27691045"/>
<dbReference type="Gene3D" id="3.30.1330.40">
    <property type="entry name" value="RutC-like"/>
    <property type="match status" value="1"/>
</dbReference>
<dbReference type="EMBL" id="KQ257467">
    <property type="protein sequence ID" value="KNC96646.1"/>
    <property type="molecule type" value="Genomic_DNA"/>
</dbReference>
<reference evidence="1 2" key="1">
    <citation type="submission" date="2009-08" db="EMBL/GenBank/DDBJ databases">
        <title>The Genome Sequence of Spizellomyces punctatus strain DAOM BR117.</title>
        <authorList>
            <consortium name="The Broad Institute Genome Sequencing Platform"/>
            <person name="Russ C."/>
            <person name="Cuomo C."/>
            <person name="Shea T."/>
            <person name="Young S.K."/>
            <person name="Zeng Q."/>
            <person name="Koehrsen M."/>
            <person name="Haas B."/>
            <person name="Borodovsky M."/>
            <person name="Guigo R."/>
            <person name="Alvarado L."/>
            <person name="Berlin A."/>
            <person name="Bochicchio J."/>
            <person name="Borenstein D."/>
            <person name="Chapman S."/>
            <person name="Chen Z."/>
            <person name="Engels R."/>
            <person name="Freedman E."/>
            <person name="Gellesch M."/>
            <person name="Goldberg J."/>
            <person name="Griggs A."/>
            <person name="Gujja S."/>
            <person name="Heiman D."/>
            <person name="Hepburn T."/>
            <person name="Howarth C."/>
            <person name="Jen D."/>
            <person name="Larson L."/>
            <person name="Lewis B."/>
            <person name="Mehta T."/>
            <person name="Park D."/>
            <person name="Pearson M."/>
            <person name="Roberts A."/>
            <person name="Saif S."/>
            <person name="Shenoy N."/>
            <person name="Sisk P."/>
            <person name="Stolte C."/>
            <person name="Sykes S."/>
            <person name="Thomson T."/>
            <person name="Walk T."/>
            <person name="White J."/>
            <person name="Yandava C."/>
            <person name="Burger G."/>
            <person name="Gray M.W."/>
            <person name="Holland P.W.H."/>
            <person name="King N."/>
            <person name="Lang F.B.F."/>
            <person name="Roger A.J."/>
            <person name="Ruiz-Trillo I."/>
            <person name="Lander E."/>
            <person name="Nusbaum C."/>
        </authorList>
    </citation>
    <scope>NUCLEOTIDE SEQUENCE [LARGE SCALE GENOMIC DNA]</scope>
    <source>
        <strain evidence="1 2">DAOM BR117</strain>
    </source>
</reference>
<dbReference type="OMA" id="VRVKMFV"/>
<evidence type="ECO:0000313" key="1">
    <source>
        <dbReference type="EMBL" id="KNC96646.1"/>
    </source>
</evidence>
<keyword evidence="2" id="KW-1185">Reference proteome</keyword>
<dbReference type="RefSeq" id="XP_016604686.1">
    <property type="nucleotide sequence ID" value="XM_016756009.1"/>
</dbReference>
<gene>
    <name evidence="1" type="ORF">SPPG_07859</name>
</gene>
<accession>A0A0L0H702</accession>
<name>A0A0L0H702_SPIPD</name>
<dbReference type="eggNOG" id="KOG2317">
    <property type="taxonomic scope" value="Eukaryota"/>
</dbReference>
<protein>
    <submittedName>
        <fullName evidence="1">Uncharacterized protein</fullName>
    </submittedName>
</protein>
<organism evidence="1 2">
    <name type="scientific">Spizellomyces punctatus (strain DAOM BR117)</name>
    <dbReference type="NCBI Taxonomy" id="645134"/>
    <lineage>
        <taxon>Eukaryota</taxon>
        <taxon>Fungi</taxon>
        <taxon>Fungi incertae sedis</taxon>
        <taxon>Chytridiomycota</taxon>
        <taxon>Chytridiomycota incertae sedis</taxon>
        <taxon>Chytridiomycetes</taxon>
        <taxon>Spizellomycetales</taxon>
        <taxon>Spizellomycetaceae</taxon>
        <taxon>Spizellomyces</taxon>
    </lineage>
</organism>
<dbReference type="Proteomes" id="UP000053201">
    <property type="component" value="Unassembled WGS sequence"/>
</dbReference>
<dbReference type="Pfam" id="PF01042">
    <property type="entry name" value="Ribonuc_L-PSP"/>
    <property type="match status" value="1"/>
</dbReference>
<dbReference type="VEuPathDB" id="FungiDB:SPPG_07859"/>
<sequence>MSISIVRTRMSHRKMSRTLNCPAQPVSGDLLPSMTQSTVRRSVSSSSPWEATVGYCRAVRKGTYIAVSGTTSIDQDTGLVAHKGDAYLQTKHILSLISQTLKSLDASIEDVIRTRMFVTNIKDWEQVGKAHGEIFGNIRPAATMVEVKGLIDPDLLVEIEVDAIVG</sequence>
<dbReference type="PANTHER" id="PTHR43857:SF1">
    <property type="entry name" value="YJGH FAMILY PROTEIN"/>
    <property type="match status" value="1"/>
</dbReference>
<dbReference type="OrthoDB" id="686384at2759"/>
<evidence type="ECO:0000313" key="2">
    <source>
        <dbReference type="Proteomes" id="UP000053201"/>
    </source>
</evidence>
<dbReference type="InterPro" id="IPR006175">
    <property type="entry name" value="YjgF/YER057c/UK114"/>
</dbReference>
<dbReference type="STRING" id="645134.A0A0L0H702"/>